<gene>
    <name evidence="8" type="ORF">SAMN02745215_02617</name>
</gene>
<keyword evidence="9" id="KW-1185">Reference proteome</keyword>
<keyword evidence="3" id="KW-0479">Metal-binding</keyword>
<dbReference type="GO" id="GO:0051539">
    <property type="term" value="F:4 iron, 4 sulfur cluster binding"/>
    <property type="evidence" value="ECO:0007669"/>
    <property type="project" value="UniProtKB-KW"/>
</dbReference>
<keyword evidence="4" id="KW-0677">Repeat</keyword>
<dbReference type="SUPFAM" id="SSF54862">
    <property type="entry name" value="4Fe-4S ferredoxins"/>
    <property type="match status" value="1"/>
</dbReference>
<proteinExistence type="predicted"/>
<evidence type="ECO:0000259" key="7">
    <source>
        <dbReference type="PROSITE" id="PS51379"/>
    </source>
</evidence>
<keyword evidence="2" id="KW-0004">4Fe-4S</keyword>
<dbReference type="Gene3D" id="3.30.70.20">
    <property type="match status" value="1"/>
</dbReference>
<accession>A0A1M7TWM4</accession>
<dbReference type="Proteomes" id="UP000184010">
    <property type="component" value="Unassembled WGS sequence"/>
</dbReference>
<comment type="subcellular location">
    <subcellularLocation>
        <location evidence="1">Cell envelope</location>
    </subcellularLocation>
</comment>
<dbReference type="PANTHER" id="PTHR43545">
    <property type="entry name" value="FORMATE DEHYDROGENASE, NITRATE-INDUCIBLE, IRON-SULFUR SUBUNIT"/>
    <property type="match status" value="1"/>
</dbReference>
<dbReference type="PROSITE" id="PS51379">
    <property type="entry name" value="4FE4S_FER_2"/>
    <property type="match status" value="1"/>
</dbReference>
<evidence type="ECO:0000256" key="2">
    <source>
        <dbReference type="ARBA" id="ARBA00022485"/>
    </source>
</evidence>
<dbReference type="EMBL" id="FRDN01000008">
    <property type="protein sequence ID" value="SHN75097.1"/>
    <property type="molecule type" value="Genomic_DNA"/>
</dbReference>
<evidence type="ECO:0000313" key="9">
    <source>
        <dbReference type="Proteomes" id="UP000184010"/>
    </source>
</evidence>
<name>A0A1M7TWM4_9FIRM</name>
<dbReference type="Pfam" id="PF13247">
    <property type="entry name" value="Fer4_11"/>
    <property type="match status" value="1"/>
</dbReference>
<dbReference type="InterPro" id="IPR017896">
    <property type="entry name" value="4Fe4S_Fe-S-bd"/>
</dbReference>
<evidence type="ECO:0000256" key="3">
    <source>
        <dbReference type="ARBA" id="ARBA00022723"/>
    </source>
</evidence>
<protein>
    <submittedName>
        <fullName evidence="8">4Fe-4S dicluster domain-containing protein</fullName>
    </submittedName>
</protein>
<evidence type="ECO:0000256" key="6">
    <source>
        <dbReference type="ARBA" id="ARBA00023014"/>
    </source>
</evidence>
<sequence>MKNGLLIDYRYCSGCHSCEVACKSEHDIPVGKWGIKVFENGPWKLPDGTWHWDCIPAPTEICDLCADRVKQGKEPSCVQHCQAKVMQYGPLSELAKKAEEIGEKVVIFLP</sequence>
<feature type="domain" description="4Fe-4S ferredoxin-type" evidence="7">
    <location>
        <begin position="3"/>
        <end position="32"/>
    </location>
</feature>
<dbReference type="InterPro" id="IPR051555">
    <property type="entry name" value="FDH_Electron_Transfer_Unit"/>
</dbReference>
<keyword evidence="6" id="KW-0411">Iron-sulfur</keyword>
<evidence type="ECO:0000256" key="4">
    <source>
        <dbReference type="ARBA" id="ARBA00022737"/>
    </source>
</evidence>
<evidence type="ECO:0000256" key="5">
    <source>
        <dbReference type="ARBA" id="ARBA00023004"/>
    </source>
</evidence>
<dbReference type="GO" id="GO:0046872">
    <property type="term" value="F:metal ion binding"/>
    <property type="evidence" value="ECO:0007669"/>
    <property type="project" value="UniProtKB-KW"/>
</dbReference>
<dbReference type="AlphaFoldDB" id="A0A1M7TWM4"/>
<evidence type="ECO:0000256" key="1">
    <source>
        <dbReference type="ARBA" id="ARBA00004196"/>
    </source>
</evidence>
<dbReference type="GO" id="GO:0030313">
    <property type="term" value="C:cell envelope"/>
    <property type="evidence" value="ECO:0007669"/>
    <property type="project" value="UniProtKB-SubCell"/>
</dbReference>
<dbReference type="STRING" id="1121395.SAMN02745215_02617"/>
<reference evidence="9" key="1">
    <citation type="submission" date="2016-12" db="EMBL/GenBank/DDBJ databases">
        <authorList>
            <person name="Varghese N."/>
            <person name="Submissions S."/>
        </authorList>
    </citation>
    <scope>NUCLEOTIDE SEQUENCE [LARGE SCALE GENOMIC DNA]</scope>
    <source>
        <strain evidence="9">DSM 11544</strain>
    </source>
</reference>
<organism evidence="8 9">
    <name type="scientific">Desulfitobacterium chlororespirans DSM 11544</name>
    <dbReference type="NCBI Taxonomy" id="1121395"/>
    <lineage>
        <taxon>Bacteria</taxon>
        <taxon>Bacillati</taxon>
        <taxon>Bacillota</taxon>
        <taxon>Clostridia</taxon>
        <taxon>Eubacteriales</taxon>
        <taxon>Desulfitobacteriaceae</taxon>
        <taxon>Desulfitobacterium</taxon>
    </lineage>
</organism>
<keyword evidence="5" id="KW-0408">Iron</keyword>
<dbReference type="RefSeq" id="WP_018305930.1">
    <property type="nucleotide sequence ID" value="NZ_FRDN01000008.1"/>
</dbReference>
<dbReference type="PANTHER" id="PTHR43545:SF4">
    <property type="entry name" value="IRON-SULFUR PROTEIN"/>
    <property type="match status" value="1"/>
</dbReference>
<evidence type="ECO:0000313" key="8">
    <source>
        <dbReference type="EMBL" id="SHN75097.1"/>
    </source>
</evidence>